<dbReference type="SUPFAM" id="SSF52540">
    <property type="entry name" value="P-loop containing nucleoside triphosphate hydrolases"/>
    <property type="match status" value="1"/>
</dbReference>
<keyword evidence="3" id="KW-1185">Reference proteome</keyword>
<feature type="coiled-coil region" evidence="1">
    <location>
        <begin position="223"/>
        <end position="253"/>
    </location>
</feature>
<dbReference type="OrthoDB" id="9776649at2"/>
<dbReference type="AlphaFoldDB" id="A0A1H0R4U9"/>
<organism evidence="2 3">
    <name type="scientific">Clostridium gasigenes</name>
    <dbReference type="NCBI Taxonomy" id="94869"/>
    <lineage>
        <taxon>Bacteria</taxon>
        <taxon>Bacillati</taxon>
        <taxon>Bacillota</taxon>
        <taxon>Clostridia</taxon>
        <taxon>Eubacteriales</taxon>
        <taxon>Clostridiaceae</taxon>
        <taxon>Clostridium</taxon>
    </lineage>
</organism>
<dbReference type="EMBL" id="FNJM01000003">
    <property type="protein sequence ID" value="SDP23998.1"/>
    <property type="molecule type" value="Genomic_DNA"/>
</dbReference>
<feature type="coiled-coil region" evidence="1">
    <location>
        <begin position="300"/>
        <end position="367"/>
    </location>
</feature>
<evidence type="ECO:0000256" key="1">
    <source>
        <dbReference type="SAM" id="Coils"/>
    </source>
</evidence>
<dbReference type="GO" id="GO:0004527">
    <property type="term" value="F:exonuclease activity"/>
    <property type="evidence" value="ECO:0007669"/>
    <property type="project" value="UniProtKB-KW"/>
</dbReference>
<keyword evidence="2" id="KW-0540">Nuclease</keyword>
<accession>A0A1H0R4U9</accession>
<keyword evidence="1" id="KW-0175">Coiled coil</keyword>
<evidence type="ECO:0000313" key="2">
    <source>
        <dbReference type="EMBL" id="SDP23998.1"/>
    </source>
</evidence>
<keyword evidence="2" id="KW-0378">Hydrolase</keyword>
<sequence>MSSRWVANKFGLFNFWYYDDQEYKLENGKVIFKGTNGSGKSVTTQSFIPLLLDGDKRPNRIDPFGTKSRRIEDYILMEDGEEDRISYLYMEFKKPESKTYITIGIGFRARKGKKLESWHFILKDGRRINKDFKLYEFSGEKIPLNQKKFENRLGEGNVFTLSQKEYMNKVNEHLFGYSDIENYKELLNLLIELRSPKLSKDFKPTKIYGILNKSLNTLSEDDLRDISEAMDNMDSLNNNLEELDKSLRSAEKIYNAFSKYNKTIIYKKGLDYNRCRLRVKNEADSIDKLYKENSAAEILKEVSKEEIKELKLILQDAKIKRKALENHKGFKISEKLVELKNENNEVINLLENKKKIEEDKLDKKRKNKGEIEGKELKIYNIDKAIKGLLDDEEYYREKSYYESIVNIKNEISLKEDCSLDLVLENARSYEQLIGSIYKLIIKLSEAKKELDKIFLLEHKNKREVKELDRKLNEGIELLTTSKIEYIEKINRYLDKCKELKIKDKELNELFRTIHKVEEIYEANKIEFIIKGLAEEKLMKLKDENIKLDNKNESKDNEIKELENEIIKLENNKESIEEEENVKNLKKEKLLITQSITHIELSIFTITNEIDNFPKVNDIETSITLIDEAKRKLKDGESLLKIIRDQLFEKERDKEKLDSRIIEEGEYIKIPKNLEAFEEAVESIKLYIEAINNLKHNHNNKSHIEKEIKSTKDIIEDINFDIDIIISEIHGLKGKREKISAEIQSLEEILKSLNLGKTKEELNSVIHITENYPDAIEVSRESYIRNKAKIEVIQKDIIKSKDKLEKEKNIFKYYKKILNDEISLGYIEEIRDLNEEEAAIKILESEGQGLIEKKDRIVSKLFETISQYGSELVEYNLKKEDIFLDYTKTEDEEINEILSGGIRIDLMFKINRRNIKLIDLINHLVRSIEDQKLLISDKEREIFEDTLINTLSSKISAKIYNANKWVKQINTLMSSMDTSNGLKLDLKWIAKKSENIGELGSKELTKIIGNPQFMDADEREKLSNHFKESLKKAKKLANDEDINKSYQAIIKEVLDYREWYEFRLSYSNNKSSKLNELTDNEFFKLSGGEKAMAMYIPLFAAINARYNAADKKDCPRIIALDEAFAGVDEQNINTMFTLLEGLDLDYVLNSQVLWGTYESVKSLIIYELIRQGDDVILPIKYKWNGKVKSIEGIE</sequence>
<dbReference type="Pfam" id="PF13558">
    <property type="entry name" value="SbcC_Walker_B"/>
    <property type="match status" value="1"/>
</dbReference>
<dbReference type="Gene3D" id="3.40.50.300">
    <property type="entry name" value="P-loop containing nucleotide triphosphate hydrolases"/>
    <property type="match status" value="2"/>
</dbReference>
<dbReference type="Proteomes" id="UP000198597">
    <property type="component" value="Unassembled WGS sequence"/>
</dbReference>
<proteinExistence type="predicted"/>
<feature type="coiled-coil region" evidence="1">
    <location>
        <begin position="489"/>
        <end position="588"/>
    </location>
</feature>
<evidence type="ECO:0000313" key="3">
    <source>
        <dbReference type="Proteomes" id="UP000198597"/>
    </source>
</evidence>
<dbReference type="STRING" id="94869.SAMN04488529_1039"/>
<feature type="coiled-coil region" evidence="1">
    <location>
        <begin position="825"/>
        <end position="852"/>
    </location>
</feature>
<protein>
    <submittedName>
        <fullName evidence="2">Putative exonuclease SbcCD, C subunit</fullName>
    </submittedName>
</protein>
<feature type="coiled-coil region" evidence="1">
    <location>
        <begin position="728"/>
        <end position="755"/>
    </location>
</feature>
<gene>
    <name evidence="2" type="ORF">SAMN04488529_1039</name>
</gene>
<name>A0A1H0R4U9_9CLOT</name>
<reference evidence="2 3" key="1">
    <citation type="submission" date="2016-10" db="EMBL/GenBank/DDBJ databases">
        <authorList>
            <person name="de Groot N.N."/>
        </authorList>
    </citation>
    <scope>NUCLEOTIDE SEQUENCE [LARGE SCALE GENOMIC DNA]</scope>
    <source>
        <strain evidence="2 3">DSM 12272</strain>
    </source>
</reference>
<dbReference type="RefSeq" id="WP_089967635.1">
    <property type="nucleotide sequence ID" value="NZ_FNJM01000003.1"/>
</dbReference>
<dbReference type="InterPro" id="IPR027417">
    <property type="entry name" value="P-loop_NTPase"/>
</dbReference>
<keyword evidence="2" id="KW-0269">Exonuclease</keyword>